<accession>A0A937D3N3</accession>
<name>A0A937D3N3_9HYPH</name>
<proteinExistence type="predicted"/>
<dbReference type="Pfam" id="PF24751">
    <property type="entry name" value="DUF7696"/>
    <property type="match status" value="1"/>
</dbReference>
<dbReference type="RefSeq" id="WP_202065599.1">
    <property type="nucleotide sequence ID" value="NZ_JAEQMY010000133.1"/>
</dbReference>
<dbReference type="InterPro" id="IPR056113">
    <property type="entry name" value="DUF7696"/>
</dbReference>
<comment type="caution">
    <text evidence="2">The sequence shown here is derived from an EMBL/GenBank/DDBJ whole genome shotgun (WGS) entry which is preliminary data.</text>
</comment>
<evidence type="ECO:0000256" key="1">
    <source>
        <dbReference type="SAM" id="MobiDB-lite"/>
    </source>
</evidence>
<keyword evidence="3" id="KW-1185">Reference proteome</keyword>
<gene>
    <name evidence="2" type="ORF">JKG68_29240</name>
</gene>
<protein>
    <submittedName>
        <fullName evidence="2">Uncharacterized protein</fullName>
    </submittedName>
</protein>
<evidence type="ECO:0000313" key="3">
    <source>
        <dbReference type="Proteomes" id="UP000605848"/>
    </source>
</evidence>
<reference evidence="2" key="1">
    <citation type="submission" date="2021-01" db="EMBL/GenBank/DDBJ databases">
        <title>Microvirga sp.</title>
        <authorList>
            <person name="Kim M.K."/>
        </authorList>
    </citation>
    <scope>NUCLEOTIDE SEQUENCE</scope>
    <source>
        <strain evidence="2">5420S-16</strain>
    </source>
</reference>
<feature type="region of interest" description="Disordered" evidence="1">
    <location>
        <begin position="46"/>
        <end position="89"/>
    </location>
</feature>
<dbReference type="AlphaFoldDB" id="A0A937D3N3"/>
<feature type="compositionally biased region" description="Basic and acidic residues" evidence="1">
    <location>
        <begin position="46"/>
        <end position="60"/>
    </location>
</feature>
<feature type="compositionally biased region" description="Polar residues" evidence="1">
    <location>
        <begin position="79"/>
        <end position="89"/>
    </location>
</feature>
<dbReference type="Proteomes" id="UP000605848">
    <property type="component" value="Unassembled WGS sequence"/>
</dbReference>
<sequence>MTYSRDATTASEVTSQHVSIWSEEWQHECEAKAVLAMSKTARDAIFDRSTGEDGQRKEHGVTAIRRSKSVEALKGLQEAQGQRLTSPAR</sequence>
<evidence type="ECO:0000313" key="2">
    <source>
        <dbReference type="EMBL" id="MBL0407987.1"/>
    </source>
</evidence>
<dbReference type="EMBL" id="JAEQMY010000133">
    <property type="protein sequence ID" value="MBL0407987.1"/>
    <property type="molecule type" value="Genomic_DNA"/>
</dbReference>
<organism evidence="2 3">
    <name type="scientific">Microvirga aerilata</name>
    <dbReference type="NCBI Taxonomy" id="670292"/>
    <lineage>
        <taxon>Bacteria</taxon>
        <taxon>Pseudomonadati</taxon>
        <taxon>Pseudomonadota</taxon>
        <taxon>Alphaproteobacteria</taxon>
        <taxon>Hyphomicrobiales</taxon>
        <taxon>Methylobacteriaceae</taxon>
        <taxon>Microvirga</taxon>
    </lineage>
</organism>